<gene>
    <name evidence="2" type="ORF">ACFFNX_26510</name>
</gene>
<feature type="compositionally biased region" description="Basic and acidic residues" evidence="1">
    <location>
        <begin position="2040"/>
        <end position="2050"/>
    </location>
</feature>
<accession>A0ABV5YL00</accession>
<feature type="compositionally biased region" description="Pro residues" evidence="1">
    <location>
        <begin position="1094"/>
        <end position="1108"/>
    </location>
</feature>
<feature type="region of interest" description="Disordered" evidence="1">
    <location>
        <begin position="1972"/>
        <end position="2050"/>
    </location>
</feature>
<feature type="region of interest" description="Disordered" evidence="1">
    <location>
        <begin position="257"/>
        <end position="340"/>
    </location>
</feature>
<proteinExistence type="predicted"/>
<protein>
    <submittedName>
        <fullName evidence="2">Uncharacterized protein</fullName>
    </submittedName>
</protein>
<feature type="region of interest" description="Disordered" evidence="1">
    <location>
        <begin position="36"/>
        <end position="95"/>
    </location>
</feature>
<reference evidence="2 3" key="1">
    <citation type="submission" date="2024-09" db="EMBL/GenBank/DDBJ databases">
        <authorList>
            <person name="Sun Q."/>
            <person name="Mori K."/>
        </authorList>
    </citation>
    <scope>NUCLEOTIDE SEQUENCE [LARGE SCALE GENOMIC DNA]</scope>
    <source>
        <strain evidence="2 3">TBRC 0563</strain>
    </source>
</reference>
<feature type="region of interest" description="Disordered" evidence="1">
    <location>
        <begin position="1088"/>
        <end position="1108"/>
    </location>
</feature>
<dbReference type="Proteomes" id="UP001589627">
    <property type="component" value="Unassembled WGS sequence"/>
</dbReference>
<organism evidence="2 3">
    <name type="scientific">Actinoallomurus acaciae</name>
    <dbReference type="NCBI Taxonomy" id="502577"/>
    <lineage>
        <taxon>Bacteria</taxon>
        <taxon>Bacillati</taxon>
        <taxon>Actinomycetota</taxon>
        <taxon>Actinomycetes</taxon>
        <taxon>Streptosporangiales</taxon>
        <taxon>Thermomonosporaceae</taxon>
        <taxon>Actinoallomurus</taxon>
    </lineage>
</organism>
<name>A0ABV5YL00_9ACTN</name>
<feature type="region of interest" description="Disordered" evidence="1">
    <location>
        <begin position="830"/>
        <end position="865"/>
    </location>
</feature>
<feature type="compositionally biased region" description="Pro residues" evidence="1">
    <location>
        <begin position="269"/>
        <end position="285"/>
    </location>
</feature>
<feature type="compositionally biased region" description="Basic and acidic residues" evidence="1">
    <location>
        <begin position="2730"/>
        <end position="2746"/>
    </location>
</feature>
<evidence type="ECO:0000313" key="3">
    <source>
        <dbReference type="Proteomes" id="UP001589627"/>
    </source>
</evidence>
<keyword evidence="3" id="KW-1185">Reference proteome</keyword>
<dbReference type="EMBL" id="JBHLZP010000223">
    <property type="protein sequence ID" value="MFB9835739.1"/>
    <property type="molecule type" value="Genomic_DNA"/>
</dbReference>
<feature type="non-terminal residue" evidence="2">
    <location>
        <position position="2993"/>
    </location>
</feature>
<feature type="compositionally biased region" description="Polar residues" evidence="1">
    <location>
        <begin position="1980"/>
        <end position="1990"/>
    </location>
</feature>
<sequence length="2993" mass="326350">MTGADPAAPVWRTSSRSEAAGRSFCVQAAAFDLPRKTERRDFPWSVRPSGPTRRAGGRGLPRTPSDGRTAEPTSPGRIPEVVPEKPVTPGPRPVHHTVPLEELLADTRVGLADGVPVGLWLPGAPEHGLGFDEATIGALGELVPPQTVFVVGAEHDGRVVVDGRPVSVETLYATIAAKAPGMQPFLLIPGAAEMAEPLARRFEGPVLAAPDGMRFDPDTGLTFLRPVEDGPPAPEPFRLYEPGLPAGLPIAASLNVRPEQDHDSSESAVPPPPAVHVVPPTPVPSPTDGASAHEASLPRSRPISPRHTEASESTIFGPYGEPVERAPSPAPSADTPDVQDQPLDEMARSIGVPRAGLPYMRALLAGIDFEMGRRGRTFTEKQKADLVQRLLANYPYLLGSSAENNTSGLVVPIGSTELLITFDPRRPQRVVRNPAGSYATPSRNAAPDGSFVAVDTINAAYGTGAHTDTHSGQTGATRGKVGLTFGIGATPGVLNVVKVGASVSGVANQSNRSTTNVKDAERGKVEDSRIEAELISYPEVNISFKIREQRASEDVRRWQDLTPFRVPESGGEALLLWVARPYTEDQPASTVTATGPEVDARRGRLPRNYHASGLTNIPRLFDEVLRMLRGQGLRLPTGNVTREELLQKLTNLNTHLDSAVNDRDGYRITLHDARGKKIAIVRVHSELLHPETAPQIGAVSDKVHLEDVRTAIDGSSGSHTVTGSTTITPLSGEFDLLPNPTGIKDLGLNIGASGSYTKTRTDTLSAGRTGLWVLVPRYTGLTAAYGVRFRHRATVSVLGGRGRRETDAVEGAALVRMPVKEAFGHGFAVDRDTLKNPPAEDDTMPYAPDAVRGSGRRPDDPPAKDVPLHVQEGKGVGMGLVRVSDDTVDALRTMVEEEVRRYGFLPRDRDDPFAGHHWYSNGSRLRRRLDNQDLLKKMISTQGLDSHYDQIHQDGMSFTLRLSGGGAGLDLDFDSVKVTVKARKGATPPRYVQSTNEYHTVNLAMGMDTMGQGVSQARKLAVGVSLRGLYKYLKAAAMGVEFQRTVGAADSVGFLNNRPELLEFPGEVDEFVLTSDYELGFEYAHSAGKRLRKPPPPDLPRRPGPPRLPNQTAVVHLLPLGTADQRGPVQEATAPADLLDQGLVYFVDTTGLRELAGRALTDLRRVDRAADADIDTFAGTISVRAHLREILKSEYTTDRLFDTGLFRDTFGALDISGELHDVEFSGSTGEKFVKGDIKLTLLENRLTDNSSLGITWDQLDVAGGGDAGHAVLTGEADANRHSQWNTATAAGRTGGKELIQLDFNHAYAFAGKVHLALSARQEKHSKLMPGGTPRHLTGERLGPRTMMFLLSEPEALKRYAERSVPISDAQLTDALTRWQNGDLTLSGDTAGRVLTRWRADLVDQWDRLEGVAVWESEYPDRLRQVAGFADALVRMHRTGQEPVRDAQVRQDFDAAFERPAPLEAPRDPFGPVDMSGSRDLLDYANGAADLPDQRLTDAMNAWRNGDLTLGGDVVARILARWMTELPGPPQGTDHRLDLVTLLYDLHARGALPIWQAKTRERFERLPGARPLPTPKTPLEHLELPEYLRREDPGGRLLGHSGIQTYRHDNGQTTYQLVRRQIEAVAPGMLAAGADIWDRNGRVVGRMQGGVDALQSMYAEGRDVGLFEEFLSTNGYSFYVVDPVGWLLADVVEVNLSSVLTSAPKIGEFVPNTGIEVYGHGYRSSSVAKSKDGSQALTFAKFGTGGRPDTTASDAVAAKASEGHHRGTTRAETGVTEQTVYDWSGHYLTGFDEEMTIRVRRLAMSGRPLNNLLMTAFDKLAHRGRTAQETVPGRLEIQVPRAIAEGGVARGPATRRDLAPLPKLPGNAFVAGTMIDDALPIAQKMLAQVFEPGAVARMFGAKAADPEKESSRSLPVLLSRLHLTNHLRDATGGDTYQVAKGLIMPGDADVRADLYLRGELYDLQVIAPMKEGTGTGRYNKHQSGTTASAGTDQVRLEGDYQLDGSGHMSHHHADQAPHTWDFQDSGSRVTSMNQNSAGTENYRREQHAKEQGPVHMVRLRFRGRLEAEKFEHHLFRRPTYKGRFRSDPITGDVYAELFEAEVDELRVQLERERAAARPDAEAWPDMRRAPGFDLAPLLLGALENRLEASRAYQHVARHIRTRIGGDRPVVLTADDRNLAIQRYRATLSWAVETMRADLVAARRTAADTAEPANLRAFEARLHHLRLWEQGHTGRHPALRIGPNGQPAVAPDLATAIDQDVDVMIRAVQTARDDMNTAIAGAPVPGASLGVLPALPAEISMLGQHPVHLARDVAHDLNAHVRIDVRRPDGSTRQTWLDPDGGVHTFDPARTRVDATGHLHIFDGRAEQPFTADLAHRHGLLPDRHRADVITFALDDAGLGRLYRNAMAGRQTFEQAVAEEIAARRARLDTVHAGLSQRVRQAYEAYEFWRSDLEWRRAEERAIRDRIEASDTDAAALADRLEEVRETPDATERVEQARRILDRLRRAARPDAPGRLSPGAVRRIGLRLDDLTSLGRLLQAARVRRTDLPDVPQGLALTDAYLSVNADGRTVLHRRHEESRGIGPARPLAEYAPVFWITHGAPDEGATVEDIVGTDWTAATEFLTADRDVSLSQRVHQALRLSSDRLIETSDELPDRPPAGTWVMFDGDAAAGAAVVLADGRYRTYVPGAEIRVLPAEDVRREAGGRPRFVIAEPEDQLPLLLRPLRSGADSEPPRDRDEEHGSTRTDDPPPADPHLYRNASGDHRVGERGLAQDGWRHVGALSEFAPLSWLTHRAPAHGVTAVDVMRTGLPAAVRFFAHVERAGERADAVRAYLAEEPGRDVEVTRRLPESLPPDTWVWFTDRAGTGAGYLHPDGTWRIFAPGATLRAEDGARRLSGASRTFVVGRPATDAAVTRPAPLAREAEPFAAGPLPPRPGDLSRDGVAPSAGEDERSRLPAAHRGWAGDETAESLRRLEARLRRAGPRALALVTLQEPD</sequence>
<feature type="region of interest" description="Disordered" evidence="1">
    <location>
        <begin position="2907"/>
        <end position="2966"/>
    </location>
</feature>
<feature type="compositionally biased region" description="Polar residues" evidence="1">
    <location>
        <begin position="2021"/>
        <end position="2038"/>
    </location>
</feature>
<evidence type="ECO:0000256" key="1">
    <source>
        <dbReference type="SAM" id="MobiDB-lite"/>
    </source>
</evidence>
<comment type="caution">
    <text evidence="2">The sequence shown here is derived from an EMBL/GenBank/DDBJ whole genome shotgun (WGS) entry which is preliminary data.</text>
</comment>
<feature type="region of interest" description="Disordered" evidence="1">
    <location>
        <begin position="2719"/>
        <end position="2761"/>
    </location>
</feature>
<feature type="compositionally biased region" description="Basic and acidic residues" evidence="1">
    <location>
        <begin position="856"/>
        <end position="865"/>
    </location>
</feature>
<evidence type="ECO:0000313" key="2">
    <source>
        <dbReference type="EMBL" id="MFB9835739.1"/>
    </source>
</evidence>